<keyword evidence="2" id="KW-1185">Reference proteome</keyword>
<dbReference type="Pfam" id="PF04860">
    <property type="entry name" value="Phage_portal"/>
    <property type="match status" value="1"/>
</dbReference>
<evidence type="ECO:0000313" key="1">
    <source>
        <dbReference type="EMBL" id="SDX64980.1"/>
    </source>
</evidence>
<dbReference type="Proteomes" id="UP000198647">
    <property type="component" value="Unassembled WGS sequence"/>
</dbReference>
<proteinExistence type="predicted"/>
<gene>
    <name evidence="1" type="ORF">SAMN04488081_0941</name>
</gene>
<protein>
    <submittedName>
        <fullName evidence="1">Phage portal protein, HK97 family</fullName>
    </submittedName>
</protein>
<dbReference type="InterPro" id="IPR006427">
    <property type="entry name" value="Portal_HK97"/>
</dbReference>
<accession>A0A1H3DF73</accession>
<comment type="caution">
    <text evidence="1">The sequence shown here is derived from an EMBL/GenBank/DDBJ whole genome shotgun (WGS) entry which is preliminary data.</text>
</comment>
<name>A0A1H3DF73_9BACI</name>
<dbReference type="InterPro" id="IPR006944">
    <property type="entry name" value="Phage/GTA_portal"/>
</dbReference>
<dbReference type="EMBL" id="FNOS01000002">
    <property type="protein sequence ID" value="SDX64980.1"/>
    <property type="molecule type" value="Genomic_DNA"/>
</dbReference>
<organism evidence="1 2">
    <name type="scientific">Salimicrobium album</name>
    <dbReference type="NCBI Taxonomy" id="50717"/>
    <lineage>
        <taxon>Bacteria</taxon>
        <taxon>Bacillati</taxon>
        <taxon>Bacillota</taxon>
        <taxon>Bacilli</taxon>
        <taxon>Bacillales</taxon>
        <taxon>Bacillaceae</taxon>
        <taxon>Salimicrobium</taxon>
    </lineage>
</organism>
<sequence length="360" mass="42030">MYDFDLIEDTSNRVYLKRLAIETCVNMIARTISQSEFRVKKGKDVVYDEFYYRMNVRPNKNQSASQFWQTVVHKLIHDNECLIIKSDSNDLLIADDFTRIEYGLVEDIFKDVTIKNYTFQRSFRASDVFYLQYSNEDVSRMITGLFSDYGELFGRMFEFQKYNNQIRSTVDLENVNSKDPETKRKLQKFIDDMYDAFRKKAFAIVPQQRGFVYEEKSNRASGASVDEINKVTNGFLDHLAKVMGIPPALIHGDMADVEKNTRNFMTFCIDPLLKKIKDEFGGKVIEKKDYLNGERMDIRRVSYRDIFDLASAVDKLRSGGIYNGNELREKLGDERVDEPILEEYVITKNYTETIEGGDKE</sequence>
<evidence type="ECO:0000313" key="2">
    <source>
        <dbReference type="Proteomes" id="UP000198647"/>
    </source>
</evidence>
<dbReference type="NCBIfam" id="TIGR01537">
    <property type="entry name" value="portal_HK97"/>
    <property type="match status" value="1"/>
</dbReference>
<reference evidence="1 2" key="1">
    <citation type="submission" date="2016-10" db="EMBL/GenBank/DDBJ databases">
        <authorList>
            <person name="Varghese N."/>
            <person name="Submissions S."/>
        </authorList>
    </citation>
    <scope>NUCLEOTIDE SEQUENCE [LARGE SCALE GENOMIC DNA]</scope>
    <source>
        <strain evidence="1 2">DSM 20748</strain>
    </source>
</reference>